<evidence type="ECO:0000256" key="5">
    <source>
        <dbReference type="ARBA" id="ARBA00022553"/>
    </source>
</evidence>
<dbReference type="Pfam" id="PF00582">
    <property type="entry name" value="Usp"/>
    <property type="match status" value="1"/>
</dbReference>
<evidence type="ECO:0000256" key="1">
    <source>
        <dbReference type="ARBA" id="ARBA00000085"/>
    </source>
</evidence>
<feature type="compositionally biased region" description="Basic and acidic residues" evidence="14">
    <location>
        <begin position="17"/>
        <end position="53"/>
    </location>
</feature>
<feature type="domain" description="Histidine kinase" evidence="16">
    <location>
        <begin position="674"/>
        <end position="885"/>
    </location>
</feature>
<keyword evidence="5" id="KW-0597">Phosphoprotein</keyword>
<organism evidence="17 18">
    <name type="scientific">Jatrophihabitans telluris</name>
    <dbReference type="NCBI Taxonomy" id="2038343"/>
    <lineage>
        <taxon>Bacteria</taxon>
        <taxon>Bacillati</taxon>
        <taxon>Actinomycetota</taxon>
        <taxon>Actinomycetes</taxon>
        <taxon>Jatrophihabitantales</taxon>
        <taxon>Jatrophihabitantaceae</taxon>
        <taxon>Jatrophihabitans</taxon>
    </lineage>
</organism>
<keyword evidence="18" id="KW-1185">Reference proteome</keyword>
<reference evidence="17" key="1">
    <citation type="journal article" date="2018" name="Int. J. Syst. Evol. Microbiol.">
        <title>Jatrophihabitans telluris sp. nov., isolated from sediment soil of lava forest wetlands and the emended description of the genus Jatrophihabitans.</title>
        <authorList>
            <person name="Lee K.C."/>
            <person name="Suh M.K."/>
            <person name="Eom M.K."/>
            <person name="Kim K.K."/>
            <person name="Kim J.S."/>
            <person name="Kim D.S."/>
            <person name="Ko S.H."/>
            <person name="Shin Y.K."/>
            <person name="Lee J.S."/>
        </authorList>
    </citation>
    <scope>NUCLEOTIDE SEQUENCE</scope>
    <source>
        <strain evidence="17">N237</strain>
    </source>
</reference>
<dbReference type="InterPro" id="IPR003661">
    <property type="entry name" value="HisK_dim/P_dom"/>
</dbReference>
<feature type="region of interest" description="Disordered" evidence="14">
    <location>
        <begin position="881"/>
        <end position="900"/>
    </location>
</feature>
<comment type="subcellular location">
    <subcellularLocation>
        <location evidence="3">Cell membrane</location>
    </subcellularLocation>
    <subcellularLocation>
        <location evidence="2">Membrane</location>
        <topology evidence="2">Multi-pass membrane protein</topology>
    </subcellularLocation>
</comment>
<dbReference type="InterPro" id="IPR052023">
    <property type="entry name" value="Histidine_kinase_KdpD"/>
</dbReference>
<dbReference type="PANTHER" id="PTHR45569:SF1">
    <property type="entry name" value="SENSOR PROTEIN KDPD"/>
    <property type="match status" value="1"/>
</dbReference>
<dbReference type="InterPro" id="IPR036890">
    <property type="entry name" value="HATPase_C_sf"/>
</dbReference>
<evidence type="ECO:0000256" key="2">
    <source>
        <dbReference type="ARBA" id="ARBA00004141"/>
    </source>
</evidence>
<protein>
    <recommendedName>
        <fullName evidence="4">histidine kinase</fullName>
        <ecNumber evidence="4">2.7.13.3</ecNumber>
    </recommendedName>
</protein>
<dbReference type="InterPro" id="IPR006016">
    <property type="entry name" value="UspA"/>
</dbReference>
<dbReference type="SUPFAM" id="SSF52402">
    <property type="entry name" value="Adenine nucleotide alpha hydrolases-like"/>
    <property type="match status" value="1"/>
</dbReference>
<dbReference type="InterPro" id="IPR027417">
    <property type="entry name" value="P-loop_NTPase"/>
</dbReference>
<keyword evidence="13 15" id="KW-0472">Membrane</keyword>
<dbReference type="SUPFAM" id="SSF47384">
    <property type="entry name" value="Homodimeric domain of signal transducing histidine kinase"/>
    <property type="match status" value="1"/>
</dbReference>
<feature type="transmembrane region" description="Helical" evidence="15">
    <location>
        <begin position="509"/>
        <end position="526"/>
    </location>
</feature>
<dbReference type="PANTHER" id="PTHR45569">
    <property type="entry name" value="SENSOR PROTEIN KDPD"/>
    <property type="match status" value="1"/>
</dbReference>
<dbReference type="EMBL" id="CP097332">
    <property type="protein sequence ID" value="UQX88736.1"/>
    <property type="molecule type" value="Genomic_DNA"/>
</dbReference>
<dbReference type="InterPro" id="IPR036097">
    <property type="entry name" value="HisK_dim/P_sf"/>
</dbReference>
<keyword evidence="12" id="KW-0902">Two-component regulatory system</keyword>
<dbReference type="InterPro" id="IPR004358">
    <property type="entry name" value="Sig_transdc_His_kin-like_C"/>
</dbReference>
<dbReference type="InterPro" id="IPR003594">
    <property type="entry name" value="HATPase_dom"/>
</dbReference>
<evidence type="ECO:0000256" key="11">
    <source>
        <dbReference type="ARBA" id="ARBA00022989"/>
    </source>
</evidence>
<evidence type="ECO:0000256" key="8">
    <source>
        <dbReference type="ARBA" id="ARBA00022741"/>
    </source>
</evidence>
<evidence type="ECO:0000313" key="18">
    <source>
        <dbReference type="Proteomes" id="UP001056336"/>
    </source>
</evidence>
<dbReference type="SUPFAM" id="SSF55874">
    <property type="entry name" value="ATPase domain of HSP90 chaperone/DNA topoisomerase II/histidine kinase"/>
    <property type="match status" value="1"/>
</dbReference>
<dbReference type="InterPro" id="IPR025201">
    <property type="entry name" value="KdpD_TM"/>
</dbReference>
<dbReference type="InterPro" id="IPR038318">
    <property type="entry name" value="KdpD_sf"/>
</dbReference>
<evidence type="ECO:0000256" key="14">
    <source>
        <dbReference type="SAM" id="MobiDB-lite"/>
    </source>
</evidence>
<evidence type="ECO:0000256" key="12">
    <source>
        <dbReference type="ARBA" id="ARBA00023012"/>
    </source>
</evidence>
<accession>A0ABY4QYJ6</accession>
<dbReference type="Proteomes" id="UP001056336">
    <property type="component" value="Chromosome"/>
</dbReference>
<feature type="transmembrane region" description="Helical" evidence="15">
    <location>
        <begin position="460"/>
        <end position="489"/>
    </location>
</feature>
<evidence type="ECO:0000256" key="13">
    <source>
        <dbReference type="ARBA" id="ARBA00023136"/>
    </source>
</evidence>
<feature type="transmembrane region" description="Helical" evidence="15">
    <location>
        <begin position="430"/>
        <end position="448"/>
    </location>
</feature>
<evidence type="ECO:0000256" key="9">
    <source>
        <dbReference type="ARBA" id="ARBA00022777"/>
    </source>
</evidence>
<evidence type="ECO:0000256" key="7">
    <source>
        <dbReference type="ARBA" id="ARBA00022692"/>
    </source>
</evidence>
<evidence type="ECO:0000256" key="4">
    <source>
        <dbReference type="ARBA" id="ARBA00012438"/>
    </source>
</evidence>
<dbReference type="Pfam" id="PF13493">
    <property type="entry name" value="DUF4118"/>
    <property type="match status" value="1"/>
</dbReference>
<dbReference type="InterPro" id="IPR014729">
    <property type="entry name" value="Rossmann-like_a/b/a_fold"/>
</dbReference>
<dbReference type="Gene3D" id="1.20.120.620">
    <property type="entry name" value="Backbone structure of the membrane domain of e. Coli histidine kinase receptor kdpd"/>
    <property type="match status" value="1"/>
</dbReference>
<keyword evidence="7 15" id="KW-0812">Transmembrane</keyword>
<feature type="region of interest" description="Disordered" evidence="14">
    <location>
        <begin position="1"/>
        <end position="57"/>
    </location>
</feature>
<keyword evidence="10" id="KW-0067">ATP-binding</keyword>
<evidence type="ECO:0000313" key="17">
    <source>
        <dbReference type="EMBL" id="UQX88736.1"/>
    </source>
</evidence>
<reference evidence="17" key="2">
    <citation type="submission" date="2022-05" db="EMBL/GenBank/DDBJ databases">
        <authorList>
            <person name="Kim J.-S."/>
            <person name="Lee K."/>
            <person name="Suh M."/>
            <person name="Eom M."/>
            <person name="Kim J.-S."/>
            <person name="Kim D.-S."/>
            <person name="Ko S.-H."/>
            <person name="Shin Y."/>
            <person name="Lee J.-S."/>
        </authorList>
    </citation>
    <scope>NUCLEOTIDE SEQUENCE</scope>
    <source>
        <strain evidence="17">N237</strain>
    </source>
</reference>
<proteinExistence type="predicted"/>
<name>A0ABY4QYJ6_9ACTN</name>
<dbReference type="InterPro" id="IPR003852">
    <property type="entry name" value="Sig_transdc_His_kinase_KdpD_N"/>
</dbReference>
<comment type="catalytic activity">
    <reaction evidence="1">
        <text>ATP + protein L-histidine = ADP + protein N-phospho-L-histidine.</text>
        <dbReference type="EC" id="2.7.13.3"/>
    </reaction>
</comment>
<dbReference type="Pfam" id="PF00512">
    <property type="entry name" value="HisKA"/>
    <property type="match status" value="1"/>
</dbReference>
<dbReference type="InterPro" id="IPR005467">
    <property type="entry name" value="His_kinase_dom"/>
</dbReference>
<keyword evidence="9" id="KW-0418">Kinase</keyword>
<dbReference type="RefSeq" id="WP_249772447.1">
    <property type="nucleotide sequence ID" value="NZ_CP097332.1"/>
</dbReference>
<keyword evidence="8" id="KW-0547">Nucleotide-binding</keyword>
<dbReference type="SMART" id="SM00388">
    <property type="entry name" value="HisKA"/>
    <property type="match status" value="1"/>
</dbReference>
<evidence type="ECO:0000256" key="6">
    <source>
        <dbReference type="ARBA" id="ARBA00022679"/>
    </source>
</evidence>
<dbReference type="Pfam" id="PF02518">
    <property type="entry name" value="HATPase_c"/>
    <property type="match status" value="1"/>
</dbReference>
<dbReference type="CDD" id="cd00082">
    <property type="entry name" value="HisKA"/>
    <property type="match status" value="1"/>
</dbReference>
<evidence type="ECO:0000259" key="16">
    <source>
        <dbReference type="PROSITE" id="PS50109"/>
    </source>
</evidence>
<dbReference type="EC" id="2.7.13.3" evidence="4"/>
<dbReference type="Gene3D" id="3.40.50.620">
    <property type="entry name" value="HUPs"/>
    <property type="match status" value="1"/>
</dbReference>
<keyword evidence="11 15" id="KW-1133">Transmembrane helix</keyword>
<keyword evidence="6" id="KW-0808">Transferase</keyword>
<dbReference type="PRINTS" id="PR00344">
    <property type="entry name" value="BCTRLSENSOR"/>
</dbReference>
<gene>
    <name evidence="17" type="ORF">M6D93_01735</name>
</gene>
<evidence type="ECO:0000256" key="10">
    <source>
        <dbReference type="ARBA" id="ARBA00022840"/>
    </source>
</evidence>
<dbReference type="PROSITE" id="PS50109">
    <property type="entry name" value="HIS_KIN"/>
    <property type="match status" value="1"/>
</dbReference>
<evidence type="ECO:0000256" key="3">
    <source>
        <dbReference type="ARBA" id="ARBA00004236"/>
    </source>
</evidence>
<sequence length="900" mass="96124">MVRDSDGLPDTGTASETTRDETTRDETTRDETTRDETTRDETTRDETTRDQPRRGRLRVYLGAAPGVGKTYRMLDEGNRRFARGTDVVVAFVETHGRSQTAERIADLEVVPRLRLTYRGTEQDELDVNAVLTRHPEVALVDELAHTDVPGTGFAKRWQAVSVLLDHGIDVVTTVNIQHLESVNDVVEAITGVPQGETVPDSMVRSAEQVELVDMTPQALRRRMAHGNIYAADKIDAALTNYFRPGNLTALRELALLWLADSVEEGLQRYREQHGIAATWETKERVVVALTGGPEGDALIRRAARIAARITGGELLAVHIVRSDGLTGSSVAALDQQRLLVESLGGSYHSVLGEDIPSAVLEFARAKNATQIVIGASRRHPVAAAVTGPGTGMSITRRSGTIDVHVVSHDYVGKGQVLPRLTGGLTVRRRLSGLAVGAVLMALLVPVAAQYRTNLALASDLLLFLLVVVICALVGGFYPAVAAAVVASLLLNFYFVEPLHRFTIARPENFLALAVFVVIAVLVSRVVDQAARRNVEAARSNAEAETLSTLAGSLLRGEQALPALLDRVRETFAVRSATVLRRRSETAGPDGFIVVASVGDNPCVRPEEADVEVPVGEDLILLLCGRTLAAEDQRLLAAFAAEVAVAYRQRQLSEQADTAERLAQADQARTALLNAVSHDLRTPIASAKAAVSSLRSTDVAWSPSDQAELLSTADSALDRLTSLVTNLLDLSRLQAGALSVLTRPVGLDDVVSRAIPSADGVRLEVSPELPEVLADPGLLERVVANLVENARRYSPAETPVRVSAAASSHLVDLQVIDQGPGIPDEAKASVFAPFQRRDDRAVSTGAGVGLGLAIARGFTEAMGGTIRLDDTPGGGLMVTISLPVAPSSNGSSNGTDHGRDS</sequence>
<dbReference type="Pfam" id="PF02702">
    <property type="entry name" value="KdpD"/>
    <property type="match status" value="1"/>
</dbReference>
<dbReference type="Gene3D" id="3.30.565.10">
    <property type="entry name" value="Histidine kinase-like ATPase, C-terminal domain"/>
    <property type="match status" value="1"/>
</dbReference>
<feature type="compositionally biased region" description="Polar residues" evidence="14">
    <location>
        <begin position="885"/>
        <end position="894"/>
    </location>
</feature>
<dbReference type="Gene3D" id="3.40.50.300">
    <property type="entry name" value="P-loop containing nucleotide triphosphate hydrolases"/>
    <property type="match status" value="1"/>
</dbReference>
<evidence type="ECO:0000256" key="15">
    <source>
        <dbReference type="SAM" id="Phobius"/>
    </source>
</evidence>
<dbReference type="Gene3D" id="1.10.287.130">
    <property type="match status" value="1"/>
</dbReference>
<dbReference type="SMART" id="SM00387">
    <property type="entry name" value="HATPase_c"/>
    <property type="match status" value="1"/>
</dbReference>